<dbReference type="EMBL" id="JXTB01000622">
    <property type="protein sequence ID" value="PON35196.1"/>
    <property type="molecule type" value="Genomic_DNA"/>
</dbReference>
<evidence type="ECO:0000256" key="2">
    <source>
        <dbReference type="ARBA" id="ARBA00022801"/>
    </source>
</evidence>
<dbReference type="AlphaFoldDB" id="A0A2P5AF81"/>
<evidence type="ECO:0000256" key="1">
    <source>
        <dbReference type="ARBA" id="ARBA00010768"/>
    </source>
</evidence>
<dbReference type="GO" id="GO:0046856">
    <property type="term" value="P:phosphatidylinositol dephosphorylation"/>
    <property type="evidence" value="ECO:0007669"/>
    <property type="project" value="InterPro"/>
</dbReference>
<proteinExistence type="inferred from homology"/>
<dbReference type="OrthoDB" id="62798at2759"/>
<dbReference type="GO" id="GO:0034485">
    <property type="term" value="F:phosphatidylinositol-3,4,5-trisphosphate 5-phosphatase activity"/>
    <property type="evidence" value="ECO:0007669"/>
    <property type="project" value="TreeGrafter"/>
</dbReference>
<dbReference type="GO" id="GO:0004445">
    <property type="term" value="F:inositol-polyphosphate 5-phosphatase activity"/>
    <property type="evidence" value="ECO:0007669"/>
    <property type="project" value="InterPro"/>
</dbReference>
<evidence type="ECO:0000259" key="3">
    <source>
        <dbReference type="SMART" id="SM00128"/>
    </source>
</evidence>
<comment type="similarity">
    <text evidence="1">Belongs to the inositol polyphosphate 5-phosphatase family.</text>
</comment>
<dbReference type="InterPro" id="IPR036691">
    <property type="entry name" value="Endo/exonu/phosph_ase_sf"/>
</dbReference>
<dbReference type="SUPFAM" id="SSF56219">
    <property type="entry name" value="DNase I-like"/>
    <property type="match status" value="1"/>
</dbReference>
<keyword evidence="5" id="KW-1185">Reference proteome</keyword>
<dbReference type="InterPro" id="IPR045849">
    <property type="entry name" value="IP5P_plant"/>
</dbReference>
<dbReference type="STRING" id="3476.A0A2P5AF81"/>
<keyword evidence="2" id="KW-0378">Hydrolase</keyword>
<dbReference type="Gene3D" id="3.60.10.10">
    <property type="entry name" value="Endonuclease/exonuclease/phosphatase"/>
    <property type="match status" value="2"/>
</dbReference>
<dbReference type="GO" id="GO:0004439">
    <property type="term" value="F:phosphatidylinositol-4,5-bisphosphate 5-phosphatase activity"/>
    <property type="evidence" value="ECO:0007669"/>
    <property type="project" value="TreeGrafter"/>
</dbReference>
<dbReference type="SMART" id="SM00128">
    <property type="entry name" value="IPPc"/>
    <property type="match status" value="1"/>
</dbReference>
<organism evidence="4 5">
    <name type="scientific">Parasponia andersonii</name>
    <name type="common">Sponia andersonii</name>
    <dbReference type="NCBI Taxonomy" id="3476"/>
    <lineage>
        <taxon>Eukaryota</taxon>
        <taxon>Viridiplantae</taxon>
        <taxon>Streptophyta</taxon>
        <taxon>Embryophyta</taxon>
        <taxon>Tracheophyta</taxon>
        <taxon>Spermatophyta</taxon>
        <taxon>Magnoliopsida</taxon>
        <taxon>eudicotyledons</taxon>
        <taxon>Gunneridae</taxon>
        <taxon>Pentapetalae</taxon>
        <taxon>rosids</taxon>
        <taxon>fabids</taxon>
        <taxon>Rosales</taxon>
        <taxon>Cannabaceae</taxon>
        <taxon>Parasponia</taxon>
    </lineage>
</organism>
<feature type="domain" description="Inositol polyphosphate-related phosphatase" evidence="3">
    <location>
        <begin position="80"/>
        <end position="303"/>
    </location>
</feature>
<dbReference type="PANTHER" id="PTHR45666">
    <property type="entry name" value="TYPE IV INOSITOL POLYPHOSPHATE 5-PHOSPHATASE 9"/>
    <property type="match status" value="1"/>
</dbReference>
<name>A0A2P5AF81_PARAD</name>
<evidence type="ECO:0000313" key="5">
    <source>
        <dbReference type="Proteomes" id="UP000237105"/>
    </source>
</evidence>
<evidence type="ECO:0000313" key="4">
    <source>
        <dbReference type="EMBL" id="PON35196.1"/>
    </source>
</evidence>
<protein>
    <submittedName>
        <fullName evidence="4">Deoxyribonuclease I</fullName>
    </submittedName>
</protein>
<dbReference type="PANTHER" id="PTHR45666:SF18">
    <property type="entry name" value="TYPE IV INOSITOL POLYPHOSPHATE 5-PHOSPHATASE 9"/>
    <property type="match status" value="1"/>
</dbReference>
<accession>A0A2P5AF81</accession>
<sequence length="347" mass="39439">MWQRLVANKILEKRLGSNNFVADFPSNNVNLAESTTSSTSLPENSSSFEEQQALTLNNTIFNHHRLDVHKYKFQEIVPLKASNVLGCSANGKVSMKWNSLLREALNKKTRESNSNNNNKGKSTESGFEQKIFQCIISKQMVGILISVWVRTSLRPFITHPSVSCVGCGIMGCLGNKVIWLGDLNYRISLPEATTRLLLDRGDWSALLQNDQLRRELMEGQVFEGWREGAIKFPPTYKYCLNSDIYFGGVHGSKGEKKRAPAWCDRIIWYGEGLKQHFYSRGESNLSDHKPVKAIFSAEVGVLKRLRRFHGFFLSERFEQINSNKFGHHETSSADDNFLCKNKSSFQT</sequence>
<reference evidence="5" key="1">
    <citation type="submission" date="2016-06" db="EMBL/GenBank/DDBJ databases">
        <title>Parallel loss of symbiosis genes in relatives of nitrogen-fixing non-legume Parasponia.</title>
        <authorList>
            <person name="Van Velzen R."/>
            <person name="Holmer R."/>
            <person name="Bu F."/>
            <person name="Rutten L."/>
            <person name="Van Zeijl A."/>
            <person name="Liu W."/>
            <person name="Santuari L."/>
            <person name="Cao Q."/>
            <person name="Sharma T."/>
            <person name="Shen D."/>
            <person name="Roswanjaya Y."/>
            <person name="Wardhani T."/>
            <person name="Kalhor M.S."/>
            <person name="Jansen J."/>
            <person name="Van den Hoogen J."/>
            <person name="Gungor B."/>
            <person name="Hartog M."/>
            <person name="Hontelez J."/>
            <person name="Verver J."/>
            <person name="Yang W.-C."/>
            <person name="Schijlen E."/>
            <person name="Repin R."/>
            <person name="Schilthuizen M."/>
            <person name="Schranz E."/>
            <person name="Heidstra R."/>
            <person name="Miyata K."/>
            <person name="Fedorova E."/>
            <person name="Kohlen W."/>
            <person name="Bisseling T."/>
            <person name="Smit S."/>
            <person name="Geurts R."/>
        </authorList>
    </citation>
    <scope>NUCLEOTIDE SEQUENCE [LARGE SCALE GENOMIC DNA]</scope>
    <source>
        <strain evidence="5">cv. WU1-14</strain>
    </source>
</reference>
<comment type="caution">
    <text evidence="4">The sequence shown here is derived from an EMBL/GenBank/DDBJ whole genome shotgun (WGS) entry which is preliminary data.</text>
</comment>
<gene>
    <name evidence="4" type="ORF">PanWU01x14_338280</name>
</gene>
<dbReference type="Proteomes" id="UP000237105">
    <property type="component" value="Unassembled WGS sequence"/>
</dbReference>
<dbReference type="Pfam" id="PF22669">
    <property type="entry name" value="Exo_endo_phos2"/>
    <property type="match status" value="1"/>
</dbReference>
<dbReference type="InterPro" id="IPR000300">
    <property type="entry name" value="IPPc"/>
</dbReference>